<evidence type="ECO:0000256" key="1">
    <source>
        <dbReference type="SAM" id="Phobius"/>
    </source>
</evidence>
<dbReference type="RefSeq" id="WP_074764631.1">
    <property type="nucleotide sequence ID" value="NZ_FNWO01000001.1"/>
</dbReference>
<dbReference type="EMBL" id="FNWO01000001">
    <property type="protein sequence ID" value="SEH25428.1"/>
    <property type="molecule type" value="Genomic_DNA"/>
</dbReference>
<keyword evidence="3" id="KW-1185">Reference proteome</keyword>
<feature type="transmembrane region" description="Helical" evidence="1">
    <location>
        <begin position="122"/>
        <end position="150"/>
    </location>
</feature>
<sequence length="201" mass="21798">MPSPNHLSRLGFLGRVLLVVVLLQAALIGLATLRSGHWPDNVRVHPWADNLRIVLTHTPRLGMALPVVLREPLFEVRRSMPDTPLPEWSLHFLPANLLASALVVAIWLAARRHRQRIRVSSALINPGAMIVTLCLTSLGWVACCIAPSWAVAVAMVGLPVDLALSLAPLGPVLGGVGLTMIALGLLIQWSRESRLERARSG</sequence>
<accession>A0A1H6GTI1</accession>
<keyword evidence="1" id="KW-0812">Transmembrane</keyword>
<evidence type="ECO:0000313" key="2">
    <source>
        <dbReference type="EMBL" id="SEH25428.1"/>
    </source>
</evidence>
<keyword evidence="1" id="KW-1133">Transmembrane helix</keyword>
<reference evidence="3" key="1">
    <citation type="submission" date="2016-10" db="EMBL/GenBank/DDBJ databases">
        <authorList>
            <person name="Varghese N."/>
            <person name="Submissions S."/>
        </authorList>
    </citation>
    <scope>NUCLEOTIDE SEQUENCE [LARGE SCALE GENOMIC DNA]</scope>
    <source>
        <strain evidence="3">DSM 13234</strain>
    </source>
</reference>
<gene>
    <name evidence="2" type="ORF">SAMN04244559_00197</name>
</gene>
<organism evidence="2 3">
    <name type="scientific">Magnetospirillum fulvum</name>
    <name type="common">Rhodospirillum fulvum</name>
    <dbReference type="NCBI Taxonomy" id="1082"/>
    <lineage>
        <taxon>Bacteria</taxon>
        <taxon>Pseudomonadati</taxon>
        <taxon>Pseudomonadota</taxon>
        <taxon>Alphaproteobacteria</taxon>
        <taxon>Rhodospirillales</taxon>
        <taxon>Rhodospirillaceae</taxon>
        <taxon>Magnetospirillum</taxon>
    </lineage>
</organism>
<feature type="transmembrane region" description="Helical" evidence="1">
    <location>
        <begin position="88"/>
        <end position="110"/>
    </location>
</feature>
<keyword evidence="1" id="KW-0472">Membrane</keyword>
<feature type="transmembrane region" description="Helical" evidence="1">
    <location>
        <begin position="162"/>
        <end position="187"/>
    </location>
</feature>
<dbReference type="Proteomes" id="UP000182983">
    <property type="component" value="Unassembled WGS sequence"/>
</dbReference>
<feature type="transmembrane region" description="Helical" evidence="1">
    <location>
        <begin position="12"/>
        <end position="33"/>
    </location>
</feature>
<dbReference type="AlphaFoldDB" id="A0A1H6GTI1"/>
<dbReference type="OrthoDB" id="7839278at2"/>
<name>A0A1H6GTI1_MAGFU</name>
<proteinExistence type="predicted"/>
<evidence type="ECO:0000313" key="3">
    <source>
        <dbReference type="Proteomes" id="UP000182983"/>
    </source>
</evidence>
<protein>
    <submittedName>
        <fullName evidence="2">Uncharacterized protein</fullName>
    </submittedName>
</protein>